<reference evidence="1 2" key="1">
    <citation type="submission" date="2017-10" db="EMBL/GenBank/DDBJ databases">
        <title>The draft genome sequence of Williamsia sp. BULT 1.1 isolated from the semi-arid grassland soils from South Africa.</title>
        <authorList>
            <person name="Kabwe M.H."/>
            <person name="Govender N."/>
            <person name="Mutseka Lunga P."/>
            <person name="Vikram S."/>
            <person name="Makhalanyane T.P."/>
        </authorList>
    </citation>
    <scope>NUCLEOTIDE SEQUENCE [LARGE SCALE GENOMIC DNA]</scope>
    <source>
        <strain evidence="1 2">BULT 1.1</strain>
    </source>
</reference>
<keyword evidence="1" id="KW-0378">Hydrolase</keyword>
<dbReference type="Proteomes" id="UP000225108">
    <property type="component" value="Unassembled WGS sequence"/>
</dbReference>
<dbReference type="EMBL" id="PEBD01000005">
    <property type="protein sequence ID" value="PHV67654.1"/>
    <property type="molecule type" value="Genomic_DNA"/>
</dbReference>
<dbReference type="RefSeq" id="WP_099382330.1">
    <property type="nucleotide sequence ID" value="NZ_PEBD01000005.1"/>
</dbReference>
<dbReference type="PANTHER" id="PTHR36839:SF1">
    <property type="entry name" value="METALLO-BETA-LACTAMASE FAMILY PROTEIN (AFU_ORTHOLOGUE AFUA_5G12770)"/>
    <property type="match status" value="1"/>
</dbReference>
<dbReference type="PANTHER" id="PTHR36839">
    <property type="entry name" value="METALLO-BETA-LACTAMASE FAMILY PROTEIN (AFU_ORTHOLOGUE AFUA_5G12770)"/>
    <property type="match status" value="1"/>
</dbReference>
<dbReference type="AlphaFoldDB" id="A0A2G3PPB9"/>
<gene>
    <name evidence="1" type="ORF">CSW57_08300</name>
</gene>
<accession>A0A2G3PPB9</accession>
<dbReference type="GO" id="GO:0016787">
    <property type="term" value="F:hydrolase activity"/>
    <property type="evidence" value="ECO:0007669"/>
    <property type="project" value="UniProtKB-KW"/>
</dbReference>
<evidence type="ECO:0000313" key="2">
    <source>
        <dbReference type="Proteomes" id="UP000225108"/>
    </source>
</evidence>
<name>A0A2G3PPB9_WILMA</name>
<dbReference type="Gene3D" id="3.60.15.10">
    <property type="entry name" value="Ribonuclease Z/Hydroxyacylglutathione hydrolase-like"/>
    <property type="match status" value="1"/>
</dbReference>
<organism evidence="1 2">
    <name type="scientific">Williamsia marianensis</name>
    <dbReference type="NCBI Taxonomy" id="85044"/>
    <lineage>
        <taxon>Bacteria</taxon>
        <taxon>Bacillati</taxon>
        <taxon>Actinomycetota</taxon>
        <taxon>Actinomycetes</taxon>
        <taxon>Mycobacteriales</taxon>
        <taxon>Nocardiaceae</taxon>
        <taxon>Williamsia</taxon>
    </lineage>
</organism>
<dbReference type="InterPro" id="IPR036866">
    <property type="entry name" value="RibonucZ/Hydroxyglut_hydro"/>
</dbReference>
<protein>
    <submittedName>
        <fullName evidence="1">Hydrolase</fullName>
    </submittedName>
</protein>
<evidence type="ECO:0000313" key="1">
    <source>
        <dbReference type="EMBL" id="PHV67654.1"/>
    </source>
</evidence>
<sequence>MDLDTVICRTCAVEHGSRRPQTCRICADERQYVPPGGQQWATLAELTAEGHHVEINELEPGLHELRAVPGVGIGQRSKLLRTQAGSLLWDPLGFIDEQSVAAVRDRGDVVAIVASHPHMFGVQVEWSHALGRVPVLVADADLEWLARTDPVIESWSGDLEILPGVTLAQSGGHFPGSAVAHWDAGAQGRGVLLSGDTVLPNPDRATVSYMRSYPNRIPLSAAVVDRLARDLGRFRFDRLYGNFAEFIAADAAAAVQHSAQRHIGWVRGDFDHLT</sequence>
<proteinExistence type="predicted"/>
<dbReference type="SUPFAM" id="SSF56281">
    <property type="entry name" value="Metallo-hydrolase/oxidoreductase"/>
    <property type="match status" value="1"/>
</dbReference>
<comment type="caution">
    <text evidence="1">The sequence shown here is derived from an EMBL/GenBank/DDBJ whole genome shotgun (WGS) entry which is preliminary data.</text>
</comment>